<dbReference type="RefSeq" id="WP_073156922.1">
    <property type="nucleotide sequence ID" value="NZ_FQVL01000013.1"/>
</dbReference>
<dbReference type="PANTHER" id="PTHR46847:SF1">
    <property type="entry name" value="D-ALLOSE-BINDING PERIPLASMIC PROTEIN-RELATED"/>
    <property type="match status" value="1"/>
</dbReference>
<dbReference type="Gene3D" id="3.40.50.2300">
    <property type="match status" value="2"/>
</dbReference>
<dbReference type="SUPFAM" id="SSF53822">
    <property type="entry name" value="Periplasmic binding protein-like I"/>
    <property type="match status" value="1"/>
</dbReference>
<evidence type="ECO:0000256" key="4">
    <source>
        <dbReference type="SAM" id="SignalP"/>
    </source>
</evidence>
<protein>
    <submittedName>
        <fullName evidence="6">Monosaccharide ABC transporter substrate-binding protein, CUT2 family</fullName>
    </submittedName>
</protein>
<dbReference type="AlphaFoldDB" id="A0A1M5ACQ9"/>
<evidence type="ECO:0000256" key="2">
    <source>
        <dbReference type="ARBA" id="ARBA00007639"/>
    </source>
</evidence>
<comment type="similarity">
    <text evidence="2">Belongs to the bacterial solute-binding protein 2 family.</text>
</comment>
<gene>
    <name evidence="6" type="ORF">SAMN05444392_11334</name>
</gene>
<evidence type="ECO:0000256" key="1">
    <source>
        <dbReference type="ARBA" id="ARBA00004196"/>
    </source>
</evidence>
<evidence type="ECO:0000259" key="5">
    <source>
        <dbReference type="Pfam" id="PF13407"/>
    </source>
</evidence>
<proteinExistence type="inferred from homology"/>
<feature type="domain" description="Periplasmic binding protein" evidence="5">
    <location>
        <begin position="34"/>
        <end position="286"/>
    </location>
</feature>
<evidence type="ECO:0000313" key="7">
    <source>
        <dbReference type="Proteomes" id="UP000184476"/>
    </source>
</evidence>
<organism evidence="6 7">
    <name type="scientific">Seinonella peptonophila</name>
    <dbReference type="NCBI Taxonomy" id="112248"/>
    <lineage>
        <taxon>Bacteria</taxon>
        <taxon>Bacillati</taxon>
        <taxon>Bacillota</taxon>
        <taxon>Bacilli</taxon>
        <taxon>Bacillales</taxon>
        <taxon>Thermoactinomycetaceae</taxon>
        <taxon>Seinonella</taxon>
    </lineage>
</organism>
<dbReference type="InterPro" id="IPR025997">
    <property type="entry name" value="SBP_2_dom"/>
</dbReference>
<evidence type="ECO:0000313" key="6">
    <source>
        <dbReference type="EMBL" id="SHF28039.1"/>
    </source>
</evidence>
<dbReference type="OrthoDB" id="9814427at2"/>
<accession>A0A1M5ACQ9</accession>
<evidence type="ECO:0000256" key="3">
    <source>
        <dbReference type="ARBA" id="ARBA00022729"/>
    </source>
</evidence>
<reference evidence="6 7" key="1">
    <citation type="submission" date="2016-11" db="EMBL/GenBank/DDBJ databases">
        <authorList>
            <person name="Jaros S."/>
            <person name="Januszkiewicz K."/>
            <person name="Wedrychowicz H."/>
        </authorList>
    </citation>
    <scope>NUCLEOTIDE SEQUENCE [LARGE SCALE GENOMIC DNA]</scope>
    <source>
        <strain evidence="6 7">DSM 44666</strain>
    </source>
</reference>
<comment type="subcellular location">
    <subcellularLocation>
        <location evidence="1">Cell envelope</location>
    </subcellularLocation>
</comment>
<dbReference type="CDD" id="cd06322">
    <property type="entry name" value="PBP1_ABC_sugar_binding-like"/>
    <property type="match status" value="1"/>
</dbReference>
<dbReference type="PROSITE" id="PS51257">
    <property type="entry name" value="PROKAR_LIPOPROTEIN"/>
    <property type="match status" value="1"/>
</dbReference>
<keyword evidence="3 4" id="KW-0732">Signal</keyword>
<sequence length="305" mass="32191">MKIFSKLGLILLVACMAILGACSNQSDDKEIVIGASLLTQQHPFYVELKKAMEKEAKAKGVKLEVAIANQDLNKQLSDIEDFVTKNVDAIVLSPVDSKGVVAAINKAKAAKIPVITVDVPAVGATPDAHIATDNYTGGKMAGEEMAKALGEKGNVGIIDYPTVQSVIDRVKGFKDAISKYPNIKIVAVQPGITRPEALTAAQNMIQANGDLNGIFGFGDDAALAAVTAIKSAGKSGKIHVIGFDGMDEAKKAVKQDQSFYSVITQHPDQIGQQGLQAALKVIKGEKVTKVIPIKPGVFSKEGEKN</sequence>
<dbReference type="GO" id="GO:0030246">
    <property type="term" value="F:carbohydrate binding"/>
    <property type="evidence" value="ECO:0007669"/>
    <property type="project" value="UniProtKB-ARBA"/>
</dbReference>
<feature type="chain" id="PRO_5012363977" evidence="4">
    <location>
        <begin position="27"/>
        <end position="305"/>
    </location>
</feature>
<dbReference type="Pfam" id="PF13407">
    <property type="entry name" value="Peripla_BP_4"/>
    <property type="match status" value="1"/>
</dbReference>
<dbReference type="PANTHER" id="PTHR46847">
    <property type="entry name" value="D-ALLOSE-BINDING PERIPLASMIC PROTEIN-RELATED"/>
    <property type="match status" value="1"/>
</dbReference>
<dbReference type="EMBL" id="FQVL01000013">
    <property type="protein sequence ID" value="SHF28039.1"/>
    <property type="molecule type" value="Genomic_DNA"/>
</dbReference>
<dbReference type="GO" id="GO:0030313">
    <property type="term" value="C:cell envelope"/>
    <property type="evidence" value="ECO:0007669"/>
    <property type="project" value="UniProtKB-SubCell"/>
</dbReference>
<dbReference type="Proteomes" id="UP000184476">
    <property type="component" value="Unassembled WGS sequence"/>
</dbReference>
<feature type="signal peptide" evidence="4">
    <location>
        <begin position="1"/>
        <end position="26"/>
    </location>
</feature>
<name>A0A1M5ACQ9_9BACL</name>
<dbReference type="STRING" id="112248.SAMN05444392_11334"/>
<dbReference type="InterPro" id="IPR028082">
    <property type="entry name" value="Peripla_BP_I"/>
</dbReference>
<keyword evidence="7" id="KW-1185">Reference proteome</keyword>